<protein>
    <submittedName>
        <fullName evidence="1">Uncharacterized protein</fullName>
    </submittedName>
</protein>
<proteinExistence type="predicted"/>
<keyword evidence="2" id="KW-1185">Reference proteome</keyword>
<accession>A0A8J5TGU6</accession>
<organism evidence="1 2">
    <name type="scientific">Zizania palustris</name>
    <name type="common">Northern wild rice</name>
    <dbReference type="NCBI Taxonomy" id="103762"/>
    <lineage>
        <taxon>Eukaryota</taxon>
        <taxon>Viridiplantae</taxon>
        <taxon>Streptophyta</taxon>
        <taxon>Embryophyta</taxon>
        <taxon>Tracheophyta</taxon>
        <taxon>Spermatophyta</taxon>
        <taxon>Magnoliopsida</taxon>
        <taxon>Liliopsida</taxon>
        <taxon>Poales</taxon>
        <taxon>Poaceae</taxon>
        <taxon>BOP clade</taxon>
        <taxon>Oryzoideae</taxon>
        <taxon>Oryzeae</taxon>
        <taxon>Zizaniinae</taxon>
        <taxon>Zizania</taxon>
    </lineage>
</organism>
<sequence length="83" mass="9427">MQEAYCQLKKKEDLVLSHGSINFQLRKEYADFFPVYVAVGLDSGLAGPPRHIWYRKEANIEVDAGSVSARIRLLQSMASRSRL</sequence>
<dbReference type="AlphaFoldDB" id="A0A8J5TGU6"/>
<reference evidence="1" key="1">
    <citation type="journal article" date="2021" name="bioRxiv">
        <title>Whole Genome Assembly and Annotation of Northern Wild Rice, Zizania palustris L., Supports a Whole Genome Duplication in the Zizania Genus.</title>
        <authorList>
            <person name="Haas M."/>
            <person name="Kono T."/>
            <person name="Macchietto M."/>
            <person name="Millas R."/>
            <person name="McGilp L."/>
            <person name="Shao M."/>
            <person name="Duquette J."/>
            <person name="Hirsch C.N."/>
            <person name="Kimball J."/>
        </authorList>
    </citation>
    <scope>NUCLEOTIDE SEQUENCE</scope>
    <source>
        <tissue evidence="1">Fresh leaf tissue</tissue>
    </source>
</reference>
<comment type="caution">
    <text evidence="1">The sequence shown here is derived from an EMBL/GenBank/DDBJ whole genome shotgun (WGS) entry which is preliminary data.</text>
</comment>
<gene>
    <name evidence="1" type="ORF">GUJ93_ZPchr0010g9590</name>
</gene>
<dbReference type="Proteomes" id="UP000729402">
    <property type="component" value="Unassembled WGS sequence"/>
</dbReference>
<reference evidence="1" key="2">
    <citation type="submission" date="2021-02" db="EMBL/GenBank/DDBJ databases">
        <authorList>
            <person name="Kimball J.A."/>
            <person name="Haas M.W."/>
            <person name="Macchietto M."/>
            <person name="Kono T."/>
            <person name="Duquette J."/>
            <person name="Shao M."/>
        </authorList>
    </citation>
    <scope>NUCLEOTIDE SEQUENCE</scope>
    <source>
        <tissue evidence="1">Fresh leaf tissue</tissue>
    </source>
</reference>
<evidence type="ECO:0000313" key="1">
    <source>
        <dbReference type="EMBL" id="KAG8083980.1"/>
    </source>
</evidence>
<dbReference type="OrthoDB" id="696315at2759"/>
<evidence type="ECO:0000313" key="2">
    <source>
        <dbReference type="Proteomes" id="UP000729402"/>
    </source>
</evidence>
<name>A0A8J5TGU6_ZIZPA</name>
<dbReference type="EMBL" id="JAAALK010000082">
    <property type="protein sequence ID" value="KAG8083980.1"/>
    <property type="molecule type" value="Genomic_DNA"/>
</dbReference>